<feature type="region of interest" description="Disordered" evidence="1">
    <location>
        <begin position="65"/>
        <end position="85"/>
    </location>
</feature>
<accession>A0AA40KY36</accession>
<organism evidence="2 3">
    <name type="scientific">Melipona bicolor</name>
    <dbReference type="NCBI Taxonomy" id="60889"/>
    <lineage>
        <taxon>Eukaryota</taxon>
        <taxon>Metazoa</taxon>
        <taxon>Ecdysozoa</taxon>
        <taxon>Arthropoda</taxon>
        <taxon>Hexapoda</taxon>
        <taxon>Insecta</taxon>
        <taxon>Pterygota</taxon>
        <taxon>Neoptera</taxon>
        <taxon>Endopterygota</taxon>
        <taxon>Hymenoptera</taxon>
        <taxon>Apocrita</taxon>
        <taxon>Aculeata</taxon>
        <taxon>Apoidea</taxon>
        <taxon>Anthophila</taxon>
        <taxon>Apidae</taxon>
        <taxon>Melipona</taxon>
    </lineage>
</organism>
<evidence type="ECO:0000313" key="2">
    <source>
        <dbReference type="EMBL" id="KAK1137330.1"/>
    </source>
</evidence>
<keyword evidence="3" id="KW-1185">Reference proteome</keyword>
<reference evidence="2" key="1">
    <citation type="submission" date="2021-10" db="EMBL/GenBank/DDBJ databases">
        <title>Melipona bicolor Genome sequencing and assembly.</title>
        <authorList>
            <person name="Araujo N.S."/>
            <person name="Arias M.C."/>
        </authorList>
    </citation>
    <scope>NUCLEOTIDE SEQUENCE</scope>
    <source>
        <strain evidence="2">USP_2M_L1-L4_2017</strain>
        <tissue evidence="2">Whole body</tissue>
    </source>
</reference>
<dbReference type="EMBL" id="JAHYIQ010000001">
    <property type="protein sequence ID" value="KAK1137330.1"/>
    <property type="molecule type" value="Genomic_DNA"/>
</dbReference>
<evidence type="ECO:0000313" key="3">
    <source>
        <dbReference type="Proteomes" id="UP001177670"/>
    </source>
</evidence>
<protein>
    <submittedName>
        <fullName evidence="2">Uncharacterized protein</fullName>
    </submittedName>
</protein>
<sequence length="108" mass="12481">MEIRYLISNSSETMVPTLVRIQQSWQKYYSFVRLEALKNGFRKISNRENDSDIVLDVRNQKIRIIDSESESDGDAPQDSNNLEWTPCEESSEILSRIKFIANEKPAGP</sequence>
<gene>
    <name evidence="2" type="ORF">K0M31_001842</name>
</gene>
<proteinExistence type="predicted"/>
<comment type="caution">
    <text evidence="2">The sequence shown here is derived from an EMBL/GenBank/DDBJ whole genome shotgun (WGS) entry which is preliminary data.</text>
</comment>
<name>A0AA40KY36_9HYME</name>
<evidence type="ECO:0000256" key="1">
    <source>
        <dbReference type="SAM" id="MobiDB-lite"/>
    </source>
</evidence>
<dbReference type="Proteomes" id="UP001177670">
    <property type="component" value="Unassembled WGS sequence"/>
</dbReference>
<dbReference type="AlphaFoldDB" id="A0AA40KY36"/>